<accession>A0A4R0XRT8</accession>
<dbReference type="InterPro" id="IPR047640">
    <property type="entry name" value="RpiR-like"/>
</dbReference>
<dbReference type="Gene3D" id="1.10.10.10">
    <property type="entry name" value="Winged helix-like DNA-binding domain superfamily/Winged helix DNA-binding domain"/>
    <property type="match status" value="1"/>
</dbReference>
<dbReference type="GO" id="GO:1901135">
    <property type="term" value="P:carbohydrate derivative metabolic process"/>
    <property type="evidence" value="ECO:0007669"/>
    <property type="project" value="InterPro"/>
</dbReference>
<dbReference type="InterPro" id="IPR009057">
    <property type="entry name" value="Homeodomain-like_sf"/>
</dbReference>
<dbReference type="SUPFAM" id="SSF46689">
    <property type="entry name" value="Homeodomain-like"/>
    <property type="match status" value="1"/>
</dbReference>
<dbReference type="Pfam" id="PF01418">
    <property type="entry name" value="HTH_6"/>
    <property type="match status" value="1"/>
</dbReference>
<comment type="caution">
    <text evidence="3">The sequence shown here is derived from an EMBL/GenBank/DDBJ whole genome shotgun (WGS) entry which is preliminary data.</text>
</comment>
<reference evidence="3 4" key="1">
    <citation type="submission" date="2018-02" db="EMBL/GenBank/DDBJ databases">
        <title>Mycoplasma marinum and Mycoplasma todarodis sp. nov., moderately halophilic and psychrotolerant mycoplasmas isolated from cephalopods.</title>
        <authorList>
            <person name="Viver T."/>
        </authorList>
    </citation>
    <scope>NUCLEOTIDE SEQUENCE [LARGE SCALE GENOMIC DNA]</scope>
    <source>
        <strain evidence="3 4">PE</strain>
    </source>
</reference>
<sequence length="267" mass="31079">MLKNIMSSKKQTFSKSDWKIYNYLIDANNDWRKSSITQVSKKIGVSNAAITRFCQKINFSGWKECQNTYKMEKENSSFYEGVEQSLNEIIYSLSRTDEQLNKESLKIIAKKIISTNRVFLYGESFTMILAKYFQMKLNKISINATYVNVASESGSILPKENSVHIMISTSGMNPNIKFAVEKLRTISVKNQTVYSIGARKYCNVEDEVNEHVNGLFFQANNQNQFELPSLANHVIQYILDILFKYVYEENEEYNNYLIERFAVRKIR</sequence>
<dbReference type="SUPFAM" id="SSF53697">
    <property type="entry name" value="SIS domain"/>
    <property type="match status" value="1"/>
</dbReference>
<keyword evidence="4" id="KW-1185">Reference proteome</keyword>
<feature type="domain" description="SIS" evidence="2">
    <location>
        <begin position="108"/>
        <end position="252"/>
    </location>
</feature>
<dbReference type="InterPro" id="IPR036388">
    <property type="entry name" value="WH-like_DNA-bd_sf"/>
</dbReference>
<evidence type="ECO:0000259" key="1">
    <source>
        <dbReference type="PROSITE" id="PS51071"/>
    </source>
</evidence>
<feature type="domain" description="HTH rpiR-type" evidence="1">
    <location>
        <begin position="1"/>
        <end position="76"/>
    </location>
</feature>
<dbReference type="OrthoDB" id="3684496at2"/>
<evidence type="ECO:0008006" key="5">
    <source>
        <dbReference type="Google" id="ProtNLM"/>
    </source>
</evidence>
<dbReference type="Gene3D" id="3.40.50.10490">
    <property type="entry name" value="Glucose-6-phosphate isomerase like protein, domain 1"/>
    <property type="match status" value="1"/>
</dbReference>
<dbReference type="EMBL" id="PSZO01000092">
    <property type="protein sequence ID" value="TCG10269.1"/>
    <property type="molecule type" value="Genomic_DNA"/>
</dbReference>
<gene>
    <name evidence="3" type="ORF">C4B24_04965</name>
</gene>
<dbReference type="PROSITE" id="PS51464">
    <property type="entry name" value="SIS"/>
    <property type="match status" value="1"/>
</dbReference>
<evidence type="ECO:0000313" key="3">
    <source>
        <dbReference type="EMBL" id="TCG10269.1"/>
    </source>
</evidence>
<name>A0A4R0XRT8_9MOLU</name>
<dbReference type="GO" id="GO:0097367">
    <property type="term" value="F:carbohydrate derivative binding"/>
    <property type="evidence" value="ECO:0007669"/>
    <property type="project" value="InterPro"/>
</dbReference>
<dbReference type="InterPro" id="IPR001347">
    <property type="entry name" value="SIS_dom"/>
</dbReference>
<dbReference type="InterPro" id="IPR000281">
    <property type="entry name" value="HTH_RpiR"/>
</dbReference>
<dbReference type="AlphaFoldDB" id="A0A4R0XRT8"/>
<organism evidence="3 4">
    <name type="scientific">Mycoplasma marinum</name>
    <dbReference type="NCBI Taxonomy" id="1937190"/>
    <lineage>
        <taxon>Bacteria</taxon>
        <taxon>Bacillati</taxon>
        <taxon>Mycoplasmatota</taxon>
        <taxon>Mollicutes</taxon>
        <taxon>Mycoplasmataceae</taxon>
        <taxon>Mycoplasma</taxon>
    </lineage>
</organism>
<evidence type="ECO:0000259" key="2">
    <source>
        <dbReference type="PROSITE" id="PS51464"/>
    </source>
</evidence>
<dbReference type="InterPro" id="IPR046348">
    <property type="entry name" value="SIS_dom_sf"/>
</dbReference>
<dbReference type="RefSeq" id="WP_131599647.1">
    <property type="nucleotide sequence ID" value="NZ_PSZO01000092.1"/>
</dbReference>
<protein>
    <recommendedName>
        <fullName evidence="5">MurR/RpiR family transcriptional regulator</fullName>
    </recommendedName>
</protein>
<dbReference type="PROSITE" id="PS51071">
    <property type="entry name" value="HTH_RPIR"/>
    <property type="match status" value="1"/>
</dbReference>
<proteinExistence type="predicted"/>
<dbReference type="Proteomes" id="UP000294192">
    <property type="component" value="Unassembled WGS sequence"/>
</dbReference>
<dbReference type="PANTHER" id="PTHR30514">
    <property type="entry name" value="GLUCOKINASE"/>
    <property type="match status" value="1"/>
</dbReference>
<dbReference type="PANTHER" id="PTHR30514:SF1">
    <property type="entry name" value="HTH-TYPE TRANSCRIPTIONAL REGULATOR HEXR-RELATED"/>
    <property type="match status" value="1"/>
</dbReference>
<dbReference type="GO" id="GO:0003677">
    <property type="term" value="F:DNA binding"/>
    <property type="evidence" value="ECO:0007669"/>
    <property type="project" value="InterPro"/>
</dbReference>
<evidence type="ECO:0000313" key="4">
    <source>
        <dbReference type="Proteomes" id="UP000294192"/>
    </source>
</evidence>
<dbReference type="GO" id="GO:0003700">
    <property type="term" value="F:DNA-binding transcription factor activity"/>
    <property type="evidence" value="ECO:0007669"/>
    <property type="project" value="InterPro"/>
</dbReference>